<comment type="caution">
    <text evidence="1">The sequence shown here is derived from an EMBL/GenBank/DDBJ whole genome shotgun (WGS) entry which is preliminary data.</text>
</comment>
<gene>
    <name evidence="1" type="ORF">TZ94_01520</name>
</gene>
<evidence type="ECO:0000313" key="2">
    <source>
        <dbReference type="Proteomes" id="UP000033489"/>
    </source>
</evidence>
<dbReference type="EMBL" id="JYGT01000010">
    <property type="protein sequence ID" value="KJQ73999.1"/>
    <property type="molecule type" value="Genomic_DNA"/>
</dbReference>
<dbReference type="OrthoDB" id="668150at2"/>
<evidence type="ECO:0000313" key="1">
    <source>
        <dbReference type="EMBL" id="KJQ73999.1"/>
    </source>
</evidence>
<accession>A0A0F2DV18</accession>
<dbReference type="PATRIC" id="fig|28037.216.peg.1473"/>
<dbReference type="RefSeq" id="WP_045615698.1">
    <property type="nucleotide sequence ID" value="NZ_JYGT01000010.1"/>
</dbReference>
<reference evidence="1 2" key="1">
    <citation type="submission" date="2015-02" db="EMBL/GenBank/DDBJ databases">
        <title>Evolution of amylase-binding proteins of oral streptococcal species.</title>
        <authorList>
            <person name="Haase E.M."/>
        </authorList>
    </citation>
    <scope>NUCLEOTIDE SEQUENCE [LARGE SCALE GENOMIC DNA]</scope>
    <source>
        <strain evidence="1 2">UC921A</strain>
    </source>
</reference>
<proteinExistence type="predicted"/>
<sequence>MIKNLKINDGKATALISLSPSDMQLYDIPIFIDDESGDIQRESQIYPILDRVESFFKRINIDDLIRDISIEINQACYEQSDHEPIELDNKELANDLKIVNTTAYFDDLVFIYYSGSFLPDMEISAQITYEGELENLEIYDK</sequence>
<evidence type="ECO:0008006" key="3">
    <source>
        <dbReference type="Google" id="ProtNLM"/>
    </source>
</evidence>
<organism evidence="1 2">
    <name type="scientific">Streptococcus infantis</name>
    <dbReference type="NCBI Taxonomy" id="68892"/>
    <lineage>
        <taxon>Bacteria</taxon>
        <taxon>Bacillati</taxon>
        <taxon>Bacillota</taxon>
        <taxon>Bacilli</taxon>
        <taxon>Lactobacillales</taxon>
        <taxon>Streptococcaceae</taxon>
        <taxon>Streptococcus</taxon>
    </lineage>
</organism>
<protein>
    <recommendedName>
        <fullName evidence="3">DUF2262 domain-containing protein</fullName>
    </recommendedName>
</protein>
<dbReference type="AlphaFoldDB" id="A0A0F2DV18"/>
<name>A0A0F2DV18_9STRE</name>
<dbReference type="Proteomes" id="UP000033489">
    <property type="component" value="Unassembled WGS sequence"/>
</dbReference>